<dbReference type="GO" id="GO:0005673">
    <property type="term" value="C:transcription factor TFIIE complex"/>
    <property type="evidence" value="ECO:0007669"/>
    <property type="project" value="TreeGrafter"/>
</dbReference>
<gene>
    <name evidence="3" type="ORF">SARC_11358</name>
</gene>
<name>A0A0L0FI50_9EUKA</name>
<evidence type="ECO:0000313" key="3">
    <source>
        <dbReference type="EMBL" id="KNC76131.1"/>
    </source>
</evidence>
<proteinExistence type="predicted"/>
<dbReference type="Proteomes" id="UP000054560">
    <property type="component" value="Unassembled WGS sequence"/>
</dbReference>
<feature type="domain" description="Transcription initiation factor IIE subunit alpha N-terminal" evidence="2">
    <location>
        <begin position="1"/>
        <end position="124"/>
    </location>
</feature>
<organism evidence="3 4">
    <name type="scientific">Sphaeroforma arctica JP610</name>
    <dbReference type="NCBI Taxonomy" id="667725"/>
    <lineage>
        <taxon>Eukaryota</taxon>
        <taxon>Ichthyosporea</taxon>
        <taxon>Ichthyophonida</taxon>
        <taxon>Sphaeroforma</taxon>
    </lineage>
</organism>
<dbReference type="PANTHER" id="PTHR13097:SF7">
    <property type="entry name" value="GENERAL TRANSCRIPTION FACTOR IIE SUBUNIT 1"/>
    <property type="match status" value="1"/>
</dbReference>
<dbReference type="InterPro" id="IPR002853">
    <property type="entry name" value="TFIIE_asu"/>
</dbReference>
<dbReference type="RefSeq" id="XP_014150033.1">
    <property type="nucleotide sequence ID" value="XM_014294558.1"/>
</dbReference>
<dbReference type="eggNOG" id="KOG2593">
    <property type="taxonomic scope" value="Eukaryota"/>
</dbReference>
<dbReference type="InterPro" id="IPR013083">
    <property type="entry name" value="Znf_RING/FYVE/PHD"/>
</dbReference>
<reference evidence="3 4" key="1">
    <citation type="submission" date="2011-02" db="EMBL/GenBank/DDBJ databases">
        <title>The Genome Sequence of Sphaeroforma arctica JP610.</title>
        <authorList>
            <consortium name="The Broad Institute Genome Sequencing Platform"/>
            <person name="Russ C."/>
            <person name="Cuomo C."/>
            <person name="Young S.K."/>
            <person name="Zeng Q."/>
            <person name="Gargeya S."/>
            <person name="Alvarado L."/>
            <person name="Berlin A."/>
            <person name="Chapman S.B."/>
            <person name="Chen Z."/>
            <person name="Freedman E."/>
            <person name="Gellesch M."/>
            <person name="Goldberg J."/>
            <person name="Griggs A."/>
            <person name="Gujja S."/>
            <person name="Heilman E."/>
            <person name="Heiman D."/>
            <person name="Howarth C."/>
            <person name="Mehta T."/>
            <person name="Neiman D."/>
            <person name="Pearson M."/>
            <person name="Roberts A."/>
            <person name="Saif S."/>
            <person name="Shea T."/>
            <person name="Shenoy N."/>
            <person name="Sisk P."/>
            <person name="Stolte C."/>
            <person name="Sykes S."/>
            <person name="White J."/>
            <person name="Yandava C."/>
            <person name="Burger G."/>
            <person name="Gray M.W."/>
            <person name="Holland P.W.H."/>
            <person name="King N."/>
            <person name="Lang F.B.F."/>
            <person name="Roger A.J."/>
            <person name="Ruiz-Trillo I."/>
            <person name="Haas B."/>
            <person name="Nusbaum C."/>
            <person name="Birren B."/>
        </authorList>
    </citation>
    <scope>NUCLEOTIDE SEQUENCE [LARGE SCALE GENOMIC DNA]</scope>
    <source>
        <strain evidence="3 4">JP610</strain>
    </source>
</reference>
<accession>A0A0L0FI50</accession>
<feature type="compositionally biased region" description="Acidic residues" evidence="1">
    <location>
        <begin position="285"/>
        <end position="297"/>
    </location>
</feature>
<protein>
    <recommendedName>
        <fullName evidence="2">Transcription initiation factor IIE subunit alpha N-terminal domain-containing protein</fullName>
    </recommendedName>
</protein>
<evidence type="ECO:0000259" key="2">
    <source>
        <dbReference type="SMART" id="SM00531"/>
    </source>
</evidence>
<evidence type="ECO:0000313" key="4">
    <source>
        <dbReference type="Proteomes" id="UP000054560"/>
    </source>
</evidence>
<dbReference type="SMART" id="SM00531">
    <property type="entry name" value="TFIIE"/>
    <property type="match status" value="1"/>
</dbReference>
<dbReference type="SUPFAM" id="SSF57783">
    <property type="entry name" value="Zinc beta-ribbon"/>
    <property type="match status" value="1"/>
</dbReference>
<feature type="region of interest" description="Disordered" evidence="1">
    <location>
        <begin position="389"/>
        <end position="479"/>
    </location>
</feature>
<dbReference type="Gene3D" id="3.30.40.10">
    <property type="entry name" value="Zinc/RING finger domain, C3HC4 (zinc finger)"/>
    <property type="match status" value="1"/>
</dbReference>
<feature type="region of interest" description="Disordered" evidence="1">
    <location>
        <begin position="285"/>
        <end position="313"/>
    </location>
</feature>
<dbReference type="OrthoDB" id="361102at2759"/>
<dbReference type="EMBL" id="KQ243242">
    <property type="protein sequence ID" value="KNC76131.1"/>
    <property type="molecule type" value="Genomic_DNA"/>
</dbReference>
<dbReference type="InterPro" id="IPR039997">
    <property type="entry name" value="TFE"/>
</dbReference>
<keyword evidence="4" id="KW-1185">Reference proteome</keyword>
<sequence length="479" mass="53726">VTKLVGDLVAGGVISSDVVEEIAREQQTFSRYNKAPRKPANWYYIDYEKMVNMAKWKVDRVGKMLETKANTRKDNQGYHCPACDMKYSALDVGELMDFNNPGQLTCTRCKGEVEEAEVKQDADEGAISRFNKQISKLTDCLSECDKATIPDKRMQVRASRMAFAANSSDVKAEAMRTAYEAAAAKKRKETQWSGRDYLGDINATLSIQLVPGNDLVLPMRVNEGDMQTAYDTYYLLCNAWRDHTPVTDDKETHKSEEDKLMEIERQMERKREKFYIVDLKDNLDDSDDLDEEADGSDTDAYTEHSDDSALDEPIDTDQYWTDIVYDPSTQVQIGNTARTLSSITADDIKRMTDAEYNTFFDAVTQHTNNFLCKSKRSIRRQFERQRRAEMHTRRLGGGNGSGADMGSAGSRYGGNLATIPTLDPEEMTAEQLSASFREDEETADKLGGADYLGSSGDDDNGSDIHSTGNIDSTNSITNK</sequence>
<dbReference type="GeneID" id="25911862"/>
<dbReference type="STRING" id="667725.A0A0L0FI50"/>
<dbReference type="PANTHER" id="PTHR13097">
    <property type="entry name" value="TRANSCRIPTION INITIATION FACTOR IIE, ALPHA SUBUNIT"/>
    <property type="match status" value="1"/>
</dbReference>
<evidence type="ECO:0000256" key="1">
    <source>
        <dbReference type="SAM" id="MobiDB-lite"/>
    </source>
</evidence>
<dbReference type="GO" id="GO:0006367">
    <property type="term" value="P:transcription initiation at RNA polymerase II promoter"/>
    <property type="evidence" value="ECO:0007669"/>
    <property type="project" value="InterPro"/>
</dbReference>
<dbReference type="AlphaFoldDB" id="A0A0L0FI50"/>
<feature type="non-terminal residue" evidence="3">
    <location>
        <position position="1"/>
    </location>
</feature>
<feature type="compositionally biased region" description="Polar residues" evidence="1">
    <location>
        <begin position="464"/>
        <end position="479"/>
    </location>
</feature>